<evidence type="ECO:0000256" key="4">
    <source>
        <dbReference type="ARBA" id="ARBA00022475"/>
    </source>
</evidence>
<dbReference type="CDD" id="cd06550">
    <property type="entry name" value="TM_ABC_iron-siderophores_like"/>
    <property type="match status" value="1"/>
</dbReference>
<proteinExistence type="inferred from homology"/>
<dbReference type="InterPro" id="IPR000522">
    <property type="entry name" value="ABC_transptr_permease_BtuC"/>
</dbReference>
<feature type="transmembrane region" description="Helical" evidence="8">
    <location>
        <begin position="209"/>
        <end position="228"/>
    </location>
</feature>
<comment type="caution">
    <text evidence="9">The sequence shown here is derived from an EMBL/GenBank/DDBJ whole genome shotgun (WGS) entry which is preliminary data.</text>
</comment>
<feature type="transmembrane region" description="Helical" evidence="8">
    <location>
        <begin position="295"/>
        <end position="314"/>
    </location>
</feature>
<keyword evidence="5 8" id="KW-0812">Transmembrane</keyword>
<dbReference type="EMBL" id="JBHUKU010000020">
    <property type="protein sequence ID" value="MFD2462824.1"/>
    <property type="molecule type" value="Genomic_DNA"/>
</dbReference>
<dbReference type="PANTHER" id="PTHR30472:SF1">
    <property type="entry name" value="FE(3+) DICITRATE TRANSPORT SYSTEM PERMEASE PROTEIN FECC-RELATED"/>
    <property type="match status" value="1"/>
</dbReference>
<keyword evidence="10" id="KW-1185">Reference proteome</keyword>
<feature type="transmembrane region" description="Helical" evidence="8">
    <location>
        <begin position="321"/>
        <end position="341"/>
    </location>
</feature>
<evidence type="ECO:0000256" key="5">
    <source>
        <dbReference type="ARBA" id="ARBA00022692"/>
    </source>
</evidence>
<keyword evidence="6 8" id="KW-1133">Transmembrane helix</keyword>
<dbReference type="Gene3D" id="1.10.3470.10">
    <property type="entry name" value="ABC transporter involved in vitamin B12 uptake, BtuC"/>
    <property type="match status" value="1"/>
</dbReference>
<comment type="subcellular location">
    <subcellularLocation>
        <location evidence="1">Cell membrane</location>
        <topology evidence="1">Multi-pass membrane protein</topology>
    </subcellularLocation>
</comment>
<dbReference type="SUPFAM" id="SSF81345">
    <property type="entry name" value="ABC transporter involved in vitamin B12 uptake, BtuC"/>
    <property type="match status" value="1"/>
</dbReference>
<evidence type="ECO:0000256" key="7">
    <source>
        <dbReference type="ARBA" id="ARBA00023136"/>
    </source>
</evidence>
<keyword evidence="3" id="KW-0813">Transport</keyword>
<evidence type="ECO:0000256" key="8">
    <source>
        <dbReference type="SAM" id="Phobius"/>
    </source>
</evidence>
<keyword evidence="4" id="KW-1003">Cell membrane</keyword>
<evidence type="ECO:0000256" key="2">
    <source>
        <dbReference type="ARBA" id="ARBA00007935"/>
    </source>
</evidence>
<feature type="transmembrane region" description="Helical" evidence="8">
    <location>
        <begin position="249"/>
        <end position="275"/>
    </location>
</feature>
<feature type="transmembrane region" description="Helical" evidence="8">
    <location>
        <begin position="78"/>
        <end position="95"/>
    </location>
</feature>
<name>A0ABW5GPL8_9PSEU</name>
<feature type="transmembrane region" description="Helical" evidence="8">
    <location>
        <begin position="20"/>
        <end position="45"/>
    </location>
</feature>
<dbReference type="InterPro" id="IPR037294">
    <property type="entry name" value="ABC_BtuC-like"/>
</dbReference>
<accession>A0ABW5GPL8</accession>
<dbReference type="Proteomes" id="UP001597419">
    <property type="component" value="Unassembled WGS sequence"/>
</dbReference>
<keyword evidence="7 8" id="KW-0472">Membrane</keyword>
<feature type="transmembrane region" description="Helical" evidence="8">
    <location>
        <begin position="107"/>
        <end position="128"/>
    </location>
</feature>
<comment type="similarity">
    <text evidence="2">Belongs to the binding-protein-dependent transport system permease family. FecCD subfamily.</text>
</comment>
<dbReference type="PANTHER" id="PTHR30472">
    <property type="entry name" value="FERRIC ENTEROBACTIN TRANSPORT SYSTEM PERMEASE PROTEIN"/>
    <property type="match status" value="1"/>
</dbReference>
<evidence type="ECO:0000313" key="9">
    <source>
        <dbReference type="EMBL" id="MFD2462824.1"/>
    </source>
</evidence>
<evidence type="ECO:0000313" key="10">
    <source>
        <dbReference type="Proteomes" id="UP001597419"/>
    </source>
</evidence>
<protein>
    <submittedName>
        <fullName evidence="9">FecCD family ABC transporter permease</fullName>
    </submittedName>
</protein>
<evidence type="ECO:0000256" key="1">
    <source>
        <dbReference type="ARBA" id="ARBA00004651"/>
    </source>
</evidence>
<feature type="transmembrane region" description="Helical" evidence="8">
    <location>
        <begin position="134"/>
        <end position="153"/>
    </location>
</feature>
<dbReference type="Pfam" id="PF01032">
    <property type="entry name" value="FecCD"/>
    <property type="match status" value="1"/>
</dbReference>
<dbReference type="RefSeq" id="WP_378214023.1">
    <property type="nucleotide sequence ID" value="NZ_BAABHG010000005.1"/>
</dbReference>
<feature type="transmembrane region" description="Helical" evidence="8">
    <location>
        <begin position="165"/>
        <end position="185"/>
    </location>
</feature>
<reference evidence="10" key="1">
    <citation type="journal article" date="2019" name="Int. J. Syst. Evol. Microbiol.">
        <title>The Global Catalogue of Microorganisms (GCM) 10K type strain sequencing project: providing services to taxonomists for standard genome sequencing and annotation.</title>
        <authorList>
            <consortium name="The Broad Institute Genomics Platform"/>
            <consortium name="The Broad Institute Genome Sequencing Center for Infectious Disease"/>
            <person name="Wu L."/>
            <person name="Ma J."/>
        </authorList>
    </citation>
    <scope>NUCLEOTIDE SEQUENCE [LARGE SCALE GENOMIC DNA]</scope>
    <source>
        <strain evidence="10">CGMCC 4.7643</strain>
    </source>
</reference>
<organism evidence="9 10">
    <name type="scientific">Amycolatopsis samaneae</name>
    <dbReference type="NCBI Taxonomy" id="664691"/>
    <lineage>
        <taxon>Bacteria</taxon>
        <taxon>Bacillati</taxon>
        <taxon>Actinomycetota</taxon>
        <taxon>Actinomycetes</taxon>
        <taxon>Pseudonocardiales</taxon>
        <taxon>Pseudonocardiaceae</taxon>
        <taxon>Amycolatopsis</taxon>
    </lineage>
</organism>
<sequence length="349" mass="35488">MTSVSESPPRAEVRRRHRGVTLAAGLLVLVAVLAFAVVLSIAVGARAVAPGAVFDALAHFDPANPDHVVVRDLRLPRTLTGLLAGVALGLAGAVIQGVTRNPLADPGILGVNAGAALFVVLGITAFGLTSVTGYVWLGFLGAAVAGTVVYAVGSLGRDGATPVKLALAGAAVTAALASVTSGVLLTDTMTFDQFRFWQVGSLTGRDPAAVGQVLPFLAVGVVLALGSARTLNTLSLGEDLARALGQNVLLTRLLCALAVIVLCGSATAIAGPIGFVGLTVPHVARLITGPDHRWLLPYAAVLAPLLLLVADVVGRVVLRPAELAVGIVTAVIGAPVFVVLVRRRKTVRL</sequence>
<evidence type="ECO:0000256" key="3">
    <source>
        <dbReference type="ARBA" id="ARBA00022448"/>
    </source>
</evidence>
<gene>
    <name evidence="9" type="ORF">ACFSYJ_29725</name>
</gene>
<evidence type="ECO:0000256" key="6">
    <source>
        <dbReference type="ARBA" id="ARBA00022989"/>
    </source>
</evidence>